<comment type="catalytic activity">
    <reaction evidence="11">
        <text>L-threonyl-[protein] + ATP = O-phospho-L-threonyl-[protein] + ADP + H(+)</text>
        <dbReference type="Rhea" id="RHEA:46608"/>
        <dbReference type="Rhea" id="RHEA-COMP:11060"/>
        <dbReference type="Rhea" id="RHEA-COMP:11605"/>
        <dbReference type="ChEBI" id="CHEBI:15378"/>
        <dbReference type="ChEBI" id="CHEBI:30013"/>
        <dbReference type="ChEBI" id="CHEBI:30616"/>
        <dbReference type="ChEBI" id="CHEBI:61977"/>
        <dbReference type="ChEBI" id="CHEBI:456216"/>
        <dbReference type="EC" id="2.7.11.1"/>
    </reaction>
</comment>
<dbReference type="Gene3D" id="1.10.510.10">
    <property type="entry name" value="Transferase(Phosphotransferase) domain 1"/>
    <property type="match status" value="1"/>
</dbReference>
<keyword evidence="6" id="KW-0479">Metal-binding</keyword>
<dbReference type="CDD" id="cd08215">
    <property type="entry name" value="STKc_Nek"/>
    <property type="match status" value="1"/>
</dbReference>
<evidence type="ECO:0000256" key="12">
    <source>
        <dbReference type="ARBA" id="ARBA00048679"/>
    </source>
</evidence>
<feature type="binding site" evidence="13">
    <location>
        <position position="33"/>
    </location>
    <ligand>
        <name>ATP</name>
        <dbReference type="ChEBI" id="CHEBI:30616"/>
    </ligand>
</feature>
<comment type="caution">
    <text evidence="17">The sequence shown here is derived from an EMBL/GenBank/DDBJ whole genome shotgun (WGS) entry which is preliminary data.</text>
</comment>
<name>A0AAD1UFE5_EUPCR</name>
<dbReference type="Pfam" id="PF00069">
    <property type="entry name" value="Pkinase"/>
    <property type="match status" value="1"/>
</dbReference>
<keyword evidence="8" id="KW-0418">Kinase</keyword>
<dbReference type="PANTHER" id="PTHR44899:SF3">
    <property type="entry name" value="SERINE_THREONINE-PROTEIN KINASE NEK1"/>
    <property type="match status" value="1"/>
</dbReference>
<dbReference type="PROSITE" id="PS00108">
    <property type="entry name" value="PROTEIN_KINASE_ST"/>
    <property type="match status" value="1"/>
</dbReference>
<accession>A0AAD1UFE5</accession>
<feature type="compositionally biased region" description="Basic and acidic residues" evidence="15">
    <location>
        <begin position="337"/>
        <end position="352"/>
    </location>
</feature>
<dbReference type="InterPro" id="IPR017441">
    <property type="entry name" value="Protein_kinase_ATP_BS"/>
</dbReference>
<evidence type="ECO:0000256" key="15">
    <source>
        <dbReference type="SAM" id="MobiDB-lite"/>
    </source>
</evidence>
<comment type="catalytic activity">
    <reaction evidence="12">
        <text>L-seryl-[protein] + ATP = O-phospho-L-seryl-[protein] + ADP + H(+)</text>
        <dbReference type="Rhea" id="RHEA:17989"/>
        <dbReference type="Rhea" id="RHEA-COMP:9863"/>
        <dbReference type="Rhea" id="RHEA-COMP:11604"/>
        <dbReference type="ChEBI" id="CHEBI:15378"/>
        <dbReference type="ChEBI" id="CHEBI:29999"/>
        <dbReference type="ChEBI" id="CHEBI:30616"/>
        <dbReference type="ChEBI" id="CHEBI:83421"/>
        <dbReference type="ChEBI" id="CHEBI:456216"/>
        <dbReference type="EC" id="2.7.11.1"/>
    </reaction>
</comment>
<feature type="domain" description="Protein kinase" evidence="16">
    <location>
        <begin position="4"/>
        <end position="261"/>
    </location>
</feature>
<sequence>MEKYKKIASLGEGNFGKVIHVQDVKTHQEFAMKICRIDKMPKDQVTSSLNEVKILKMMKHPYIIGYREAFIQKEKYLCIVMDLAKGGDLFSFINRQKEVNKLIPENIIMDWFIQMALGIKHIHDKKVLHRDLKTQNIFIGENREIRLGDFGVSKLLVHSYDNAETGIGTPYYLSPEICRGVPYNSKSDVWALGCILYELTTLDHAFDSKDFSGLIIKILRGKYKQIPSIYSKNLSNLICKMLDKDPKTRPSIGKILELPFLAERMRDIMSDATLVPKFSDTFKFRNLKYFSQEESKDLQIEPPAEIKQNKKRKSSISKRQIRNYIKSKKLSRRNYISKKETEQDDALKKHEEPEEVDNEDEEEGEGEGNKEVIIQQFLKNVPGTTSSDSMSYRIEALRVHLEVKLGETDFISAYRLYSNLDDEEESVQKQIYEILGTEKMKFYPLLCQLIVCSDFFYRAK</sequence>
<keyword evidence="7 13" id="KW-0547">Nucleotide-binding</keyword>
<dbReference type="InterPro" id="IPR051131">
    <property type="entry name" value="NEK_Ser/Thr_kinase_NIMA"/>
</dbReference>
<dbReference type="Proteomes" id="UP001295684">
    <property type="component" value="Unassembled WGS sequence"/>
</dbReference>
<dbReference type="PANTHER" id="PTHR44899">
    <property type="entry name" value="CAMK FAMILY PROTEIN KINASE"/>
    <property type="match status" value="1"/>
</dbReference>
<feature type="region of interest" description="Disordered" evidence="15">
    <location>
        <begin position="335"/>
        <end position="368"/>
    </location>
</feature>
<evidence type="ECO:0000313" key="18">
    <source>
        <dbReference type="Proteomes" id="UP001295684"/>
    </source>
</evidence>
<dbReference type="SMART" id="SM00220">
    <property type="entry name" value="S_TKc"/>
    <property type="match status" value="1"/>
</dbReference>
<dbReference type="InterPro" id="IPR008271">
    <property type="entry name" value="Ser/Thr_kinase_AS"/>
</dbReference>
<dbReference type="AlphaFoldDB" id="A0AAD1UFE5"/>
<feature type="compositionally biased region" description="Acidic residues" evidence="15">
    <location>
        <begin position="353"/>
        <end position="366"/>
    </location>
</feature>
<evidence type="ECO:0000313" key="17">
    <source>
        <dbReference type="EMBL" id="CAI2368333.1"/>
    </source>
</evidence>
<evidence type="ECO:0000256" key="5">
    <source>
        <dbReference type="ARBA" id="ARBA00022679"/>
    </source>
</evidence>
<evidence type="ECO:0000256" key="4">
    <source>
        <dbReference type="ARBA" id="ARBA00022527"/>
    </source>
</evidence>
<evidence type="ECO:0000256" key="8">
    <source>
        <dbReference type="ARBA" id="ARBA00022777"/>
    </source>
</evidence>
<dbReference type="FunFam" id="3.30.200.20:FF:000097">
    <property type="entry name" value="Probable serine/threonine-protein kinase nek1"/>
    <property type="match status" value="1"/>
</dbReference>
<evidence type="ECO:0000256" key="1">
    <source>
        <dbReference type="ARBA" id="ARBA00001946"/>
    </source>
</evidence>
<keyword evidence="18" id="KW-1185">Reference proteome</keyword>
<organism evidence="17 18">
    <name type="scientific">Euplotes crassus</name>
    <dbReference type="NCBI Taxonomy" id="5936"/>
    <lineage>
        <taxon>Eukaryota</taxon>
        <taxon>Sar</taxon>
        <taxon>Alveolata</taxon>
        <taxon>Ciliophora</taxon>
        <taxon>Intramacronucleata</taxon>
        <taxon>Spirotrichea</taxon>
        <taxon>Hypotrichia</taxon>
        <taxon>Euplotida</taxon>
        <taxon>Euplotidae</taxon>
        <taxon>Moneuplotes</taxon>
    </lineage>
</organism>
<comment type="similarity">
    <text evidence="2">Belongs to the protein kinase superfamily. NEK Ser/Thr protein kinase family. NIMA subfamily.</text>
</comment>
<keyword evidence="4 14" id="KW-0723">Serine/threonine-protein kinase</keyword>
<evidence type="ECO:0000256" key="7">
    <source>
        <dbReference type="ARBA" id="ARBA00022741"/>
    </source>
</evidence>
<dbReference type="PROSITE" id="PS50011">
    <property type="entry name" value="PROTEIN_KINASE_DOM"/>
    <property type="match status" value="1"/>
</dbReference>
<reference evidence="17" key="1">
    <citation type="submission" date="2023-07" db="EMBL/GenBank/DDBJ databases">
        <authorList>
            <consortium name="AG Swart"/>
            <person name="Singh M."/>
            <person name="Singh A."/>
            <person name="Seah K."/>
            <person name="Emmerich C."/>
        </authorList>
    </citation>
    <scope>NUCLEOTIDE SEQUENCE</scope>
    <source>
        <strain evidence="17">DP1</strain>
    </source>
</reference>
<dbReference type="EMBL" id="CAMPGE010009466">
    <property type="protein sequence ID" value="CAI2368333.1"/>
    <property type="molecule type" value="Genomic_DNA"/>
</dbReference>
<evidence type="ECO:0000259" key="16">
    <source>
        <dbReference type="PROSITE" id="PS50011"/>
    </source>
</evidence>
<dbReference type="InterPro" id="IPR000719">
    <property type="entry name" value="Prot_kinase_dom"/>
</dbReference>
<evidence type="ECO:0000256" key="3">
    <source>
        <dbReference type="ARBA" id="ARBA00012513"/>
    </source>
</evidence>
<evidence type="ECO:0000256" key="6">
    <source>
        <dbReference type="ARBA" id="ARBA00022723"/>
    </source>
</evidence>
<evidence type="ECO:0000256" key="9">
    <source>
        <dbReference type="ARBA" id="ARBA00022840"/>
    </source>
</evidence>
<keyword evidence="10" id="KW-0460">Magnesium</keyword>
<dbReference type="InterPro" id="IPR011009">
    <property type="entry name" value="Kinase-like_dom_sf"/>
</dbReference>
<evidence type="ECO:0000256" key="10">
    <source>
        <dbReference type="ARBA" id="ARBA00022842"/>
    </source>
</evidence>
<dbReference type="GO" id="GO:0004674">
    <property type="term" value="F:protein serine/threonine kinase activity"/>
    <property type="evidence" value="ECO:0007669"/>
    <property type="project" value="UniProtKB-KW"/>
</dbReference>
<keyword evidence="9 13" id="KW-0067">ATP-binding</keyword>
<evidence type="ECO:0000256" key="14">
    <source>
        <dbReference type="RuleBase" id="RU000304"/>
    </source>
</evidence>
<dbReference type="SUPFAM" id="SSF56112">
    <property type="entry name" value="Protein kinase-like (PK-like)"/>
    <property type="match status" value="1"/>
</dbReference>
<dbReference type="GO" id="GO:0046872">
    <property type="term" value="F:metal ion binding"/>
    <property type="evidence" value="ECO:0007669"/>
    <property type="project" value="UniProtKB-KW"/>
</dbReference>
<gene>
    <name evidence="17" type="ORF">ECRASSUSDP1_LOCUS9624</name>
</gene>
<dbReference type="PROSITE" id="PS00107">
    <property type="entry name" value="PROTEIN_KINASE_ATP"/>
    <property type="match status" value="1"/>
</dbReference>
<dbReference type="FunFam" id="1.10.510.10:FF:000172">
    <property type="entry name" value="serine/threonine-protein kinase Nek1 isoform X1"/>
    <property type="match status" value="1"/>
</dbReference>
<dbReference type="EC" id="2.7.11.1" evidence="3"/>
<proteinExistence type="inferred from homology"/>
<dbReference type="GO" id="GO:0005524">
    <property type="term" value="F:ATP binding"/>
    <property type="evidence" value="ECO:0007669"/>
    <property type="project" value="UniProtKB-UniRule"/>
</dbReference>
<comment type="cofactor">
    <cofactor evidence="1">
        <name>Mg(2+)</name>
        <dbReference type="ChEBI" id="CHEBI:18420"/>
    </cofactor>
</comment>
<evidence type="ECO:0000256" key="11">
    <source>
        <dbReference type="ARBA" id="ARBA00047899"/>
    </source>
</evidence>
<keyword evidence="5" id="KW-0808">Transferase</keyword>
<evidence type="ECO:0000256" key="2">
    <source>
        <dbReference type="ARBA" id="ARBA00010886"/>
    </source>
</evidence>
<protein>
    <recommendedName>
        <fullName evidence="3">non-specific serine/threonine protein kinase</fullName>
        <ecNumber evidence="3">2.7.11.1</ecNumber>
    </recommendedName>
</protein>
<evidence type="ECO:0000256" key="13">
    <source>
        <dbReference type="PROSITE-ProRule" id="PRU10141"/>
    </source>
</evidence>